<name>A0A0R3TH02_RODNA</name>
<protein>
    <submittedName>
        <fullName evidence="4">Fibronectin type-III domain-containing protein</fullName>
    </submittedName>
</protein>
<evidence type="ECO:0000313" key="3">
    <source>
        <dbReference type="Proteomes" id="UP000278807"/>
    </source>
</evidence>
<dbReference type="EMBL" id="UZAE01006731">
    <property type="protein sequence ID" value="VDO02197.1"/>
    <property type="molecule type" value="Genomic_DNA"/>
</dbReference>
<keyword evidence="3" id="KW-1185">Reference proteome</keyword>
<evidence type="ECO:0000256" key="1">
    <source>
        <dbReference type="SAM" id="MobiDB-lite"/>
    </source>
</evidence>
<dbReference type="WBParaSite" id="HNAJ_0000634301-mRNA-1">
    <property type="protein sequence ID" value="HNAJ_0000634301-mRNA-1"/>
    <property type="gene ID" value="HNAJ_0000634301"/>
</dbReference>
<feature type="region of interest" description="Disordered" evidence="1">
    <location>
        <begin position="15"/>
        <end position="49"/>
    </location>
</feature>
<feature type="compositionally biased region" description="Pro residues" evidence="1">
    <location>
        <begin position="24"/>
        <end position="33"/>
    </location>
</feature>
<dbReference type="STRING" id="102285.A0A0R3TH02"/>
<reference evidence="2 3" key="2">
    <citation type="submission" date="2018-11" db="EMBL/GenBank/DDBJ databases">
        <authorList>
            <consortium name="Pathogen Informatics"/>
        </authorList>
    </citation>
    <scope>NUCLEOTIDE SEQUENCE [LARGE SCALE GENOMIC DNA]</scope>
</reference>
<dbReference type="AlphaFoldDB" id="A0A0R3TH02"/>
<dbReference type="Proteomes" id="UP000278807">
    <property type="component" value="Unassembled WGS sequence"/>
</dbReference>
<evidence type="ECO:0000313" key="2">
    <source>
        <dbReference type="EMBL" id="VDO02197.1"/>
    </source>
</evidence>
<evidence type="ECO:0000313" key="4">
    <source>
        <dbReference type="WBParaSite" id="HNAJ_0000634301-mRNA-1"/>
    </source>
</evidence>
<proteinExistence type="predicted"/>
<reference evidence="4" key="1">
    <citation type="submission" date="2017-02" db="UniProtKB">
        <authorList>
            <consortium name="WormBaseParasite"/>
        </authorList>
    </citation>
    <scope>IDENTIFICATION</scope>
</reference>
<organism evidence="4">
    <name type="scientific">Rodentolepis nana</name>
    <name type="common">Dwarf tapeworm</name>
    <name type="synonym">Hymenolepis nana</name>
    <dbReference type="NCBI Taxonomy" id="102285"/>
    <lineage>
        <taxon>Eukaryota</taxon>
        <taxon>Metazoa</taxon>
        <taxon>Spiralia</taxon>
        <taxon>Lophotrochozoa</taxon>
        <taxon>Platyhelminthes</taxon>
        <taxon>Cestoda</taxon>
        <taxon>Eucestoda</taxon>
        <taxon>Cyclophyllidea</taxon>
        <taxon>Hymenolepididae</taxon>
        <taxon>Rodentolepis</taxon>
    </lineage>
</organism>
<sequence>MANFKITDVKELSLDLGQEAANTQPPPPRPAPLPTNTQEFTQPPGHSPNLQINVTAGKKFHVKAVVTNSHGPVSCNIPLSLDSFLKGQH</sequence>
<gene>
    <name evidence="2" type="ORF">HNAJ_LOCUS6337</name>
</gene>
<accession>A0A0R3TH02</accession>